<accession>A0A935UGP5</accession>
<name>A0A935UGP5_9PROT</name>
<comment type="caution">
    <text evidence="1">The sequence shown here is derived from an EMBL/GenBank/DDBJ whole genome shotgun (WGS) entry which is preliminary data.</text>
</comment>
<sequence length="79" mass="9116">MRQSTASHDHVWTRPACERSGVLEYWLVQPIDRMITVYRLWDREYGKPEGLELNGETAAGPGVSVAWDELVQRLPKAEY</sequence>
<proteinExistence type="predicted"/>
<evidence type="ECO:0000313" key="2">
    <source>
        <dbReference type="Proteomes" id="UP000697998"/>
    </source>
</evidence>
<dbReference type="SUPFAM" id="SSF52980">
    <property type="entry name" value="Restriction endonuclease-like"/>
    <property type="match status" value="1"/>
</dbReference>
<dbReference type="Gene3D" id="3.90.1570.10">
    <property type="entry name" value="tt1808, chain A"/>
    <property type="match status" value="1"/>
</dbReference>
<gene>
    <name evidence="1" type="ORF">IPJ27_16875</name>
</gene>
<dbReference type="EMBL" id="JADJMH010000018">
    <property type="protein sequence ID" value="MBK7676281.1"/>
    <property type="molecule type" value="Genomic_DNA"/>
</dbReference>
<keyword evidence="1" id="KW-0540">Nuclease</keyword>
<reference evidence="1 2" key="1">
    <citation type="submission" date="2020-10" db="EMBL/GenBank/DDBJ databases">
        <title>Connecting structure to function with the recovery of over 1000 high-quality activated sludge metagenome-assembled genomes encoding full-length rRNA genes using long-read sequencing.</title>
        <authorList>
            <person name="Singleton C.M."/>
            <person name="Petriglieri F."/>
            <person name="Kristensen J.M."/>
            <person name="Kirkegaard R.H."/>
            <person name="Michaelsen T.Y."/>
            <person name="Andersen M.H."/>
            <person name="Karst S.M."/>
            <person name="Dueholm M.S."/>
            <person name="Nielsen P.H."/>
            <person name="Albertsen M."/>
        </authorList>
    </citation>
    <scope>NUCLEOTIDE SEQUENCE [LARGE SCALE GENOMIC DNA]</scope>
    <source>
        <strain evidence="1">EsbW_18-Q3-R4-48_BATAC.285</strain>
    </source>
</reference>
<protein>
    <submittedName>
        <fullName evidence="1">Uma2 family endonuclease</fullName>
    </submittedName>
</protein>
<keyword evidence="1" id="KW-0378">Hydrolase</keyword>
<organism evidence="1 2">
    <name type="scientific">Candidatus Accumulibacter proximus</name>
    <dbReference type="NCBI Taxonomy" id="2954385"/>
    <lineage>
        <taxon>Bacteria</taxon>
        <taxon>Pseudomonadati</taxon>
        <taxon>Pseudomonadota</taxon>
        <taxon>Betaproteobacteria</taxon>
        <taxon>Candidatus Accumulibacter</taxon>
    </lineage>
</organism>
<dbReference type="InterPro" id="IPR011335">
    <property type="entry name" value="Restrct_endonuc-II-like"/>
</dbReference>
<dbReference type="AlphaFoldDB" id="A0A935UGP5"/>
<dbReference type="GO" id="GO:0004519">
    <property type="term" value="F:endonuclease activity"/>
    <property type="evidence" value="ECO:0007669"/>
    <property type="project" value="UniProtKB-KW"/>
</dbReference>
<dbReference type="InterPro" id="IPR012296">
    <property type="entry name" value="Nuclease_put_TT1808"/>
</dbReference>
<dbReference type="Proteomes" id="UP000697998">
    <property type="component" value="Unassembled WGS sequence"/>
</dbReference>
<evidence type="ECO:0000313" key="1">
    <source>
        <dbReference type="EMBL" id="MBK7676281.1"/>
    </source>
</evidence>
<keyword evidence="1" id="KW-0255">Endonuclease</keyword>